<dbReference type="PROSITE" id="PS00211">
    <property type="entry name" value="ABC_TRANSPORTER_1"/>
    <property type="match status" value="1"/>
</dbReference>
<evidence type="ECO:0000256" key="5">
    <source>
        <dbReference type="ARBA" id="ARBA00022840"/>
    </source>
</evidence>
<evidence type="ECO:0000256" key="1">
    <source>
        <dbReference type="ARBA" id="ARBA00004141"/>
    </source>
</evidence>
<dbReference type="AlphaFoldDB" id="A0A645G7R8"/>
<keyword evidence="5 9" id="KW-0067">ATP-binding</keyword>
<dbReference type="GO" id="GO:0005524">
    <property type="term" value="F:ATP binding"/>
    <property type="evidence" value="ECO:0007669"/>
    <property type="project" value="UniProtKB-KW"/>
</dbReference>
<evidence type="ECO:0000256" key="7">
    <source>
        <dbReference type="ARBA" id="ARBA00023136"/>
    </source>
</evidence>
<protein>
    <submittedName>
        <fullName evidence="9">Putative ABC transporter ATP-binding protein</fullName>
    </submittedName>
</protein>
<keyword evidence="2" id="KW-0813">Transport</keyword>
<organism evidence="9">
    <name type="scientific">bioreactor metagenome</name>
    <dbReference type="NCBI Taxonomy" id="1076179"/>
    <lineage>
        <taxon>unclassified sequences</taxon>
        <taxon>metagenomes</taxon>
        <taxon>ecological metagenomes</taxon>
    </lineage>
</organism>
<dbReference type="InterPro" id="IPR039421">
    <property type="entry name" value="Type_1_exporter"/>
</dbReference>
<gene>
    <name evidence="9" type="ORF">SDC9_169413</name>
</gene>
<evidence type="ECO:0000313" key="9">
    <source>
        <dbReference type="EMBL" id="MPN22030.1"/>
    </source>
</evidence>
<keyword evidence="3" id="KW-0812">Transmembrane</keyword>
<feature type="domain" description="ABC transporter" evidence="8">
    <location>
        <begin position="1"/>
        <end position="235"/>
    </location>
</feature>
<dbReference type="PROSITE" id="PS50893">
    <property type="entry name" value="ABC_TRANSPORTER_2"/>
    <property type="match status" value="1"/>
</dbReference>
<evidence type="ECO:0000256" key="4">
    <source>
        <dbReference type="ARBA" id="ARBA00022741"/>
    </source>
</evidence>
<keyword evidence="7" id="KW-0472">Membrane</keyword>
<dbReference type="GO" id="GO:0016020">
    <property type="term" value="C:membrane"/>
    <property type="evidence" value="ECO:0007669"/>
    <property type="project" value="UniProtKB-SubCell"/>
</dbReference>
<accession>A0A645G7R8</accession>
<proteinExistence type="predicted"/>
<dbReference type="InterPro" id="IPR003593">
    <property type="entry name" value="AAA+_ATPase"/>
</dbReference>
<dbReference type="SUPFAM" id="SSF52540">
    <property type="entry name" value="P-loop containing nucleoside triphosphate hydrolases"/>
    <property type="match status" value="1"/>
</dbReference>
<dbReference type="InterPro" id="IPR017871">
    <property type="entry name" value="ABC_transporter-like_CS"/>
</dbReference>
<comment type="subcellular location">
    <subcellularLocation>
        <location evidence="1">Membrane</location>
        <topology evidence="1">Multi-pass membrane protein</topology>
    </subcellularLocation>
</comment>
<dbReference type="InterPro" id="IPR003439">
    <property type="entry name" value="ABC_transporter-like_ATP-bd"/>
</dbReference>
<dbReference type="Pfam" id="PF00005">
    <property type="entry name" value="ABC_tran"/>
    <property type="match status" value="1"/>
</dbReference>
<sequence length="242" mass="26619">MKFEKVNFSYTKDKKILENLSLEAEKGSLVAVVGPTGSGKTTIINLLTNLYDMDSGRISIDGKDINTIKKESLRQNVSMVLQDTFLFSETVMENIRYGNITASDEEVIEAAKLANAHNFIMQLPNGYNTVLSDNGNDLSHGQRQLLAIARASLAKSSILILDEATSSIDTRTEIEIQKALLNLMKGKTTFVIAHRLSTIKNANKIIVLMDGKIVETGTHNGLIEKGGFYADLYNSQFRTGLA</sequence>
<keyword evidence="6" id="KW-1133">Transmembrane helix</keyword>
<comment type="caution">
    <text evidence="9">The sequence shown here is derived from an EMBL/GenBank/DDBJ whole genome shotgun (WGS) entry which is preliminary data.</text>
</comment>
<evidence type="ECO:0000256" key="2">
    <source>
        <dbReference type="ARBA" id="ARBA00022448"/>
    </source>
</evidence>
<keyword evidence="4" id="KW-0547">Nucleotide-binding</keyword>
<dbReference type="EMBL" id="VSSQ01070172">
    <property type="protein sequence ID" value="MPN22030.1"/>
    <property type="molecule type" value="Genomic_DNA"/>
</dbReference>
<dbReference type="CDD" id="cd03254">
    <property type="entry name" value="ABCC_Glucan_exporter_like"/>
    <property type="match status" value="1"/>
</dbReference>
<dbReference type="PANTHER" id="PTHR24221:SF499">
    <property type="entry name" value="FATTY ACID ABC TRANSPORTER ATP-BINDING_PERMEASE PROTEIN"/>
    <property type="match status" value="1"/>
</dbReference>
<dbReference type="SMART" id="SM00382">
    <property type="entry name" value="AAA"/>
    <property type="match status" value="1"/>
</dbReference>
<reference evidence="9" key="1">
    <citation type="submission" date="2019-08" db="EMBL/GenBank/DDBJ databases">
        <authorList>
            <person name="Kucharzyk K."/>
            <person name="Murdoch R.W."/>
            <person name="Higgins S."/>
            <person name="Loffler F."/>
        </authorList>
    </citation>
    <scope>NUCLEOTIDE SEQUENCE</scope>
</reference>
<evidence type="ECO:0000256" key="6">
    <source>
        <dbReference type="ARBA" id="ARBA00022989"/>
    </source>
</evidence>
<dbReference type="GO" id="GO:0042626">
    <property type="term" value="F:ATPase-coupled transmembrane transporter activity"/>
    <property type="evidence" value="ECO:0007669"/>
    <property type="project" value="TreeGrafter"/>
</dbReference>
<dbReference type="InterPro" id="IPR027417">
    <property type="entry name" value="P-loop_NTPase"/>
</dbReference>
<dbReference type="FunFam" id="3.40.50.300:FF:000287">
    <property type="entry name" value="Multidrug ABC transporter ATP-binding protein"/>
    <property type="match status" value="1"/>
</dbReference>
<name>A0A645G7R8_9ZZZZ</name>
<evidence type="ECO:0000259" key="8">
    <source>
        <dbReference type="PROSITE" id="PS50893"/>
    </source>
</evidence>
<evidence type="ECO:0000256" key="3">
    <source>
        <dbReference type="ARBA" id="ARBA00022692"/>
    </source>
</evidence>
<dbReference type="PANTHER" id="PTHR24221">
    <property type="entry name" value="ATP-BINDING CASSETTE SUB-FAMILY B"/>
    <property type="match status" value="1"/>
</dbReference>
<dbReference type="Gene3D" id="3.40.50.300">
    <property type="entry name" value="P-loop containing nucleotide triphosphate hydrolases"/>
    <property type="match status" value="1"/>
</dbReference>
<dbReference type="GO" id="GO:0016887">
    <property type="term" value="F:ATP hydrolysis activity"/>
    <property type="evidence" value="ECO:0007669"/>
    <property type="project" value="InterPro"/>
</dbReference>